<protein>
    <submittedName>
        <fullName evidence="2">Uncharacterized protein</fullName>
    </submittedName>
</protein>
<dbReference type="AlphaFoldDB" id="A0A1Y2MXF8"/>
<evidence type="ECO:0000313" key="2">
    <source>
        <dbReference type="EMBL" id="OSY39852.1"/>
    </source>
</evidence>
<evidence type="ECO:0000256" key="1">
    <source>
        <dbReference type="SAM" id="Phobius"/>
    </source>
</evidence>
<sequence length="70" mass="7315">MQDHENAQNTPGPARPGTRQIVAWTLILALVLAAPLSYLAGSAGSGGRILAVLLVVVTLVGGMVLILRRR</sequence>
<keyword evidence="1" id="KW-0472">Membrane</keyword>
<evidence type="ECO:0000313" key="3">
    <source>
        <dbReference type="Proteomes" id="UP000194360"/>
    </source>
</evidence>
<accession>A0A1Y2MXF8</accession>
<comment type="caution">
    <text evidence="2">The sequence shown here is derived from an EMBL/GenBank/DDBJ whole genome shotgun (WGS) entry which is preliminary data.</text>
</comment>
<feature type="transmembrane region" description="Helical" evidence="1">
    <location>
        <begin position="21"/>
        <end position="40"/>
    </location>
</feature>
<reference evidence="2 3" key="1">
    <citation type="submission" date="2016-09" db="EMBL/GenBank/DDBJ databases">
        <title>Pseudonocardia autotrophica DSM535, a candidate organism with high potential of specific P450 cytochromes.</title>
        <authorList>
            <person name="Grumaz C."/>
            <person name="Vainshtein Y."/>
            <person name="Kirstahler P."/>
            <person name="Sohn K."/>
        </authorList>
    </citation>
    <scope>NUCLEOTIDE SEQUENCE [LARGE SCALE GENOMIC DNA]</scope>
    <source>
        <strain evidence="2 3">DSM 535</strain>
    </source>
</reference>
<organism evidence="2 3">
    <name type="scientific">Pseudonocardia autotrophica</name>
    <name type="common">Amycolata autotrophica</name>
    <name type="synonym">Nocardia autotrophica</name>
    <dbReference type="NCBI Taxonomy" id="2074"/>
    <lineage>
        <taxon>Bacteria</taxon>
        <taxon>Bacillati</taxon>
        <taxon>Actinomycetota</taxon>
        <taxon>Actinomycetes</taxon>
        <taxon>Pseudonocardiales</taxon>
        <taxon>Pseudonocardiaceae</taxon>
        <taxon>Pseudonocardia</taxon>
    </lineage>
</organism>
<feature type="transmembrane region" description="Helical" evidence="1">
    <location>
        <begin position="46"/>
        <end position="67"/>
    </location>
</feature>
<keyword evidence="3" id="KW-1185">Reference proteome</keyword>
<dbReference type="STRING" id="2074.BG845_03087"/>
<dbReference type="EMBL" id="MIGB01000015">
    <property type="protein sequence ID" value="OSY39852.1"/>
    <property type="molecule type" value="Genomic_DNA"/>
</dbReference>
<dbReference type="RefSeq" id="WP_085913312.1">
    <property type="nucleotide sequence ID" value="NZ_AP018920.1"/>
</dbReference>
<proteinExistence type="predicted"/>
<gene>
    <name evidence="2" type="ORF">BG845_03087</name>
</gene>
<keyword evidence="1" id="KW-1133">Transmembrane helix</keyword>
<dbReference type="Proteomes" id="UP000194360">
    <property type="component" value="Unassembled WGS sequence"/>
</dbReference>
<name>A0A1Y2MXF8_PSEAH</name>
<keyword evidence="1" id="KW-0812">Transmembrane</keyword>